<evidence type="ECO:0000313" key="1">
    <source>
        <dbReference type="EMBL" id="MCE5165703.1"/>
    </source>
</evidence>
<proteinExistence type="predicted"/>
<reference evidence="1 2" key="1">
    <citation type="journal article" date="2021" name="BMC Genomics">
        <title>Datura genome reveals duplications of psychoactive alkaloid biosynthetic genes and high mutation rate following tissue culture.</title>
        <authorList>
            <person name="Rajewski A."/>
            <person name="Carter-House D."/>
            <person name="Stajich J."/>
            <person name="Litt A."/>
        </authorList>
    </citation>
    <scope>NUCLEOTIDE SEQUENCE [LARGE SCALE GENOMIC DNA]</scope>
    <source>
        <strain evidence="1">AR-01</strain>
    </source>
</reference>
<dbReference type="Proteomes" id="UP000823775">
    <property type="component" value="Unassembled WGS sequence"/>
</dbReference>
<dbReference type="EMBL" id="JACEIK010016736">
    <property type="protein sequence ID" value="MCE5165703.1"/>
    <property type="molecule type" value="Genomic_DNA"/>
</dbReference>
<protein>
    <submittedName>
        <fullName evidence="1">Uncharacterized protein</fullName>
    </submittedName>
</protein>
<feature type="non-terminal residue" evidence="1">
    <location>
        <position position="1"/>
    </location>
</feature>
<evidence type="ECO:0000313" key="2">
    <source>
        <dbReference type="Proteomes" id="UP000823775"/>
    </source>
</evidence>
<sequence>EELIEAQRVKSMQEAKEVRLAEATRMAIATKFVTALAERNRKHHPHHQGKQAMWNVLYEEEFNLEKVGFTGAIMPLPLLPNAKFDITSTMM</sequence>
<name>A0ABS8Y0P1_DATST</name>
<keyword evidence="2" id="KW-1185">Reference proteome</keyword>
<gene>
    <name evidence="1" type="ORF">HAX54_011775</name>
</gene>
<organism evidence="1 2">
    <name type="scientific">Datura stramonium</name>
    <name type="common">Jimsonweed</name>
    <name type="synonym">Common thornapple</name>
    <dbReference type="NCBI Taxonomy" id="4076"/>
    <lineage>
        <taxon>Eukaryota</taxon>
        <taxon>Viridiplantae</taxon>
        <taxon>Streptophyta</taxon>
        <taxon>Embryophyta</taxon>
        <taxon>Tracheophyta</taxon>
        <taxon>Spermatophyta</taxon>
        <taxon>Magnoliopsida</taxon>
        <taxon>eudicotyledons</taxon>
        <taxon>Gunneridae</taxon>
        <taxon>Pentapetalae</taxon>
        <taxon>asterids</taxon>
        <taxon>lamiids</taxon>
        <taxon>Solanales</taxon>
        <taxon>Solanaceae</taxon>
        <taxon>Solanoideae</taxon>
        <taxon>Datureae</taxon>
        <taxon>Datura</taxon>
    </lineage>
</organism>
<accession>A0ABS8Y0P1</accession>
<comment type="caution">
    <text evidence="1">The sequence shown here is derived from an EMBL/GenBank/DDBJ whole genome shotgun (WGS) entry which is preliminary data.</text>
</comment>